<dbReference type="PANTHER" id="PTHR46494">
    <property type="entry name" value="CORA FAMILY METAL ION TRANSPORTER (EUROFUNG)"/>
    <property type="match status" value="1"/>
</dbReference>
<keyword evidence="11" id="KW-1185">Reference proteome</keyword>
<feature type="region of interest" description="Disordered" evidence="8">
    <location>
        <begin position="105"/>
        <end position="124"/>
    </location>
</feature>
<dbReference type="GO" id="GO:0000287">
    <property type="term" value="F:magnesium ion binding"/>
    <property type="evidence" value="ECO:0007669"/>
    <property type="project" value="TreeGrafter"/>
</dbReference>
<keyword evidence="4" id="KW-1003">Cell membrane</keyword>
<comment type="caution">
    <text evidence="10">The sequence shown here is derived from an EMBL/GenBank/DDBJ whole genome shotgun (WGS) entry which is preliminary data.</text>
</comment>
<evidence type="ECO:0000256" key="9">
    <source>
        <dbReference type="SAM" id="Phobius"/>
    </source>
</evidence>
<feature type="transmembrane region" description="Helical" evidence="9">
    <location>
        <begin position="575"/>
        <end position="594"/>
    </location>
</feature>
<dbReference type="InterPro" id="IPR045863">
    <property type="entry name" value="CorA_TM1_TM2"/>
</dbReference>
<evidence type="ECO:0000256" key="4">
    <source>
        <dbReference type="ARBA" id="ARBA00022475"/>
    </source>
</evidence>
<dbReference type="Proteomes" id="UP001165063">
    <property type="component" value="Unassembled WGS sequence"/>
</dbReference>
<dbReference type="EMBL" id="BSXU01000164">
    <property type="protein sequence ID" value="GMG19605.1"/>
    <property type="molecule type" value="Genomic_DNA"/>
</dbReference>
<evidence type="ECO:0000256" key="7">
    <source>
        <dbReference type="ARBA" id="ARBA00023136"/>
    </source>
</evidence>
<dbReference type="SUPFAM" id="SSF143865">
    <property type="entry name" value="CorA soluble domain-like"/>
    <property type="match status" value="1"/>
</dbReference>
<dbReference type="OrthoDB" id="5286874at2759"/>
<dbReference type="AlphaFoldDB" id="A0A9W7DDS1"/>
<dbReference type="PANTHER" id="PTHR46494:SF1">
    <property type="entry name" value="CORA FAMILY METAL ION TRANSPORTER (EUROFUNG)"/>
    <property type="match status" value="1"/>
</dbReference>
<name>A0A9W7DDS1_AMBMO</name>
<dbReference type="GO" id="GO:0050897">
    <property type="term" value="F:cobalt ion binding"/>
    <property type="evidence" value="ECO:0007669"/>
    <property type="project" value="TreeGrafter"/>
</dbReference>
<protein>
    <submittedName>
        <fullName evidence="10">Unnamed protein product</fullName>
    </submittedName>
</protein>
<evidence type="ECO:0000256" key="2">
    <source>
        <dbReference type="ARBA" id="ARBA00009765"/>
    </source>
</evidence>
<evidence type="ECO:0000256" key="6">
    <source>
        <dbReference type="ARBA" id="ARBA00022989"/>
    </source>
</evidence>
<dbReference type="Pfam" id="PF01544">
    <property type="entry name" value="CorA"/>
    <property type="match status" value="1"/>
</dbReference>
<feature type="transmembrane region" description="Helical" evidence="9">
    <location>
        <begin position="536"/>
        <end position="555"/>
    </location>
</feature>
<evidence type="ECO:0000256" key="1">
    <source>
        <dbReference type="ARBA" id="ARBA00004651"/>
    </source>
</evidence>
<sequence>MSIPVNVGVPFEDTERKVYDTHDSETPVQALLQDYNNINRMWDDYHTISAAHRLNHQLGQSHTYSQDCLTLCSKKPMLEVLQPETDLYNSGEINVGNQCTQSVMSYPKDSQETAKSQNSNSLKEQKNIKDCDIRELMSDLNLRYFESSESIGCTVTVCDIEPTGFKLERIGMYNEDFEICRQKPGYEIGKEESFNERLQKSRKDLNLMLKPRPEWSKFRWINVNGIEDFSLKMVLKDCDVNVSHFKSQLRVSRLANNDKSHQHDLTFVSNEISDEQFIFQLRSLEMLPEKSDDEYESPNLPKKSGSLWGKIQSMLYNKSPEESPELPSIVLPPLNVRLQDYAREYPFRLGHSNSHDKSNLKDELGTFLVLNESNTVISFFEYSGDRIEKEVVLQFIEILKQHRTIDTNPSSLSQYLALELTGEYQKVLDHYNDRVSLLGSLLFNKLSSTDLLKYLKQLYSISDKLSYLKVYLEPTFFNLQRMSSNLPKQLGRDVQLIHNNRIKQFRININDVDRMLQSIENLIHLGVNRITVNTNYFMSMFAYITFLYLPFSLWASYYGMNFDSIVHSDAPVGEFWLSAIFSSFVLLIIGNQYSDYTDKWRFQKLK</sequence>
<dbReference type="SUPFAM" id="SSF144083">
    <property type="entry name" value="Magnesium transport protein CorA, transmembrane region"/>
    <property type="match status" value="1"/>
</dbReference>
<keyword evidence="3" id="KW-0813">Transport</keyword>
<evidence type="ECO:0000256" key="5">
    <source>
        <dbReference type="ARBA" id="ARBA00022692"/>
    </source>
</evidence>
<dbReference type="GO" id="GO:0015087">
    <property type="term" value="F:cobalt ion transmembrane transporter activity"/>
    <property type="evidence" value="ECO:0007669"/>
    <property type="project" value="TreeGrafter"/>
</dbReference>
<reference evidence="10" key="1">
    <citation type="submission" date="2023-04" db="EMBL/GenBank/DDBJ databases">
        <title>Ambrosiozyma monospora NBRC 1965.</title>
        <authorList>
            <person name="Ichikawa N."/>
            <person name="Sato H."/>
            <person name="Tonouchi N."/>
        </authorList>
    </citation>
    <scope>NUCLEOTIDE SEQUENCE</scope>
    <source>
        <strain evidence="10">NBRC 1965</strain>
    </source>
</reference>
<feature type="compositionally biased region" description="Polar residues" evidence="8">
    <location>
        <begin position="113"/>
        <end position="122"/>
    </location>
</feature>
<dbReference type="Gene3D" id="1.20.58.340">
    <property type="entry name" value="Magnesium transport protein CorA, transmembrane region"/>
    <property type="match status" value="1"/>
</dbReference>
<comment type="similarity">
    <text evidence="2">Belongs to the CorA metal ion transporter (MIT) (TC 1.A.35) family.</text>
</comment>
<keyword evidence="6 9" id="KW-1133">Transmembrane helix</keyword>
<evidence type="ECO:0000256" key="3">
    <source>
        <dbReference type="ARBA" id="ARBA00022448"/>
    </source>
</evidence>
<gene>
    <name evidence="10" type="ORF">Amon01_000059300</name>
</gene>
<evidence type="ECO:0000313" key="10">
    <source>
        <dbReference type="EMBL" id="GMG19605.1"/>
    </source>
</evidence>
<proteinExistence type="inferred from homology"/>
<evidence type="ECO:0000256" key="8">
    <source>
        <dbReference type="SAM" id="MobiDB-lite"/>
    </source>
</evidence>
<evidence type="ECO:0000313" key="11">
    <source>
        <dbReference type="Proteomes" id="UP001165063"/>
    </source>
</evidence>
<keyword evidence="7 9" id="KW-0472">Membrane</keyword>
<dbReference type="InterPro" id="IPR002523">
    <property type="entry name" value="MgTranspt_CorA/ZnTranspt_ZntB"/>
</dbReference>
<comment type="subcellular location">
    <subcellularLocation>
        <location evidence="1">Cell membrane</location>
        <topology evidence="1">Multi-pass membrane protein</topology>
    </subcellularLocation>
</comment>
<dbReference type="GO" id="GO:0005886">
    <property type="term" value="C:plasma membrane"/>
    <property type="evidence" value="ECO:0007669"/>
    <property type="project" value="UniProtKB-SubCell"/>
</dbReference>
<dbReference type="InterPro" id="IPR045861">
    <property type="entry name" value="CorA_cytoplasmic_dom"/>
</dbReference>
<organism evidence="10 11">
    <name type="scientific">Ambrosiozyma monospora</name>
    <name type="common">Yeast</name>
    <name type="synonym">Endomycopsis monosporus</name>
    <dbReference type="NCBI Taxonomy" id="43982"/>
    <lineage>
        <taxon>Eukaryota</taxon>
        <taxon>Fungi</taxon>
        <taxon>Dikarya</taxon>
        <taxon>Ascomycota</taxon>
        <taxon>Saccharomycotina</taxon>
        <taxon>Pichiomycetes</taxon>
        <taxon>Pichiales</taxon>
        <taxon>Pichiaceae</taxon>
        <taxon>Ambrosiozyma</taxon>
    </lineage>
</organism>
<keyword evidence="5 9" id="KW-0812">Transmembrane</keyword>
<accession>A0A9W7DDS1</accession>
<dbReference type="GO" id="GO:0015095">
    <property type="term" value="F:magnesium ion transmembrane transporter activity"/>
    <property type="evidence" value="ECO:0007669"/>
    <property type="project" value="TreeGrafter"/>
</dbReference>